<comment type="caution">
    <text evidence="1">The sequence shown here is derived from an EMBL/GenBank/DDBJ whole genome shotgun (WGS) entry which is preliminary data.</text>
</comment>
<evidence type="ECO:0000313" key="1">
    <source>
        <dbReference type="EMBL" id="SMP42607.1"/>
    </source>
</evidence>
<accession>A0ABY1PQH4</accession>
<evidence type="ECO:0000313" key="2">
    <source>
        <dbReference type="Proteomes" id="UP001158067"/>
    </source>
</evidence>
<keyword evidence="2" id="KW-1185">Reference proteome</keyword>
<gene>
    <name evidence="1" type="ORF">SAMN06265222_101809</name>
</gene>
<proteinExistence type="predicted"/>
<sequence length="39" mass="4363">MHFGDKPESQTTEPTSLQMPMLSYCCRFPCQTTGMAPPL</sequence>
<organism evidence="1 2">
    <name type="scientific">Neorhodopirellula lusitana</name>
    <dbReference type="NCBI Taxonomy" id="445327"/>
    <lineage>
        <taxon>Bacteria</taxon>
        <taxon>Pseudomonadati</taxon>
        <taxon>Planctomycetota</taxon>
        <taxon>Planctomycetia</taxon>
        <taxon>Pirellulales</taxon>
        <taxon>Pirellulaceae</taxon>
        <taxon>Neorhodopirellula</taxon>
    </lineage>
</organism>
<name>A0ABY1PQH4_9BACT</name>
<protein>
    <submittedName>
        <fullName evidence="1">Uncharacterized protein</fullName>
    </submittedName>
</protein>
<reference evidence="1 2" key="1">
    <citation type="submission" date="2017-05" db="EMBL/GenBank/DDBJ databases">
        <authorList>
            <person name="Varghese N."/>
            <person name="Submissions S."/>
        </authorList>
    </citation>
    <scope>NUCLEOTIDE SEQUENCE [LARGE SCALE GENOMIC DNA]</scope>
    <source>
        <strain evidence="1 2">DSM 25457</strain>
    </source>
</reference>
<dbReference type="EMBL" id="FXUG01000001">
    <property type="protein sequence ID" value="SMP42607.1"/>
    <property type="molecule type" value="Genomic_DNA"/>
</dbReference>
<dbReference type="Proteomes" id="UP001158067">
    <property type="component" value="Unassembled WGS sequence"/>
</dbReference>